<organism evidence="3 4">
    <name type="scientific">Marinifilum breve</name>
    <dbReference type="NCBI Taxonomy" id="2184082"/>
    <lineage>
        <taxon>Bacteria</taxon>
        <taxon>Pseudomonadati</taxon>
        <taxon>Bacteroidota</taxon>
        <taxon>Bacteroidia</taxon>
        <taxon>Marinilabiliales</taxon>
        <taxon>Marinifilaceae</taxon>
    </lineage>
</organism>
<reference evidence="3 4" key="1">
    <citation type="submission" date="2018-05" db="EMBL/GenBank/DDBJ databases">
        <title>Marinifilum breve JC075T sp. nov., a marine bacterium isolated from Yongle Blue Hole in the South China Sea.</title>
        <authorList>
            <person name="Fu T."/>
        </authorList>
    </citation>
    <scope>NUCLEOTIDE SEQUENCE [LARGE SCALE GENOMIC DNA]</scope>
    <source>
        <strain evidence="3 4">JC075</strain>
    </source>
</reference>
<accession>A0A2V3ZUP7</accession>
<dbReference type="InterPro" id="IPR013783">
    <property type="entry name" value="Ig-like_fold"/>
</dbReference>
<dbReference type="AlphaFoldDB" id="A0A2V3ZUP7"/>
<dbReference type="Gene3D" id="2.60.40.10">
    <property type="entry name" value="Immunoglobulins"/>
    <property type="match status" value="2"/>
</dbReference>
<dbReference type="Pfam" id="PF02494">
    <property type="entry name" value="HYR"/>
    <property type="match status" value="2"/>
</dbReference>
<evidence type="ECO:0000313" key="3">
    <source>
        <dbReference type="EMBL" id="PXX96181.1"/>
    </source>
</evidence>
<evidence type="ECO:0000256" key="1">
    <source>
        <dbReference type="ARBA" id="ARBA00022737"/>
    </source>
</evidence>
<dbReference type="InterPro" id="IPR045829">
    <property type="entry name" value="PKD_6"/>
</dbReference>
<evidence type="ECO:0000259" key="2">
    <source>
        <dbReference type="PROSITE" id="PS50825"/>
    </source>
</evidence>
<dbReference type="InterPro" id="IPR003410">
    <property type="entry name" value="HYR_dom"/>
</dbReference>
<comment type="caution">
    <text evidence="3">The sequence shown here is derived from an EMBL/GenBank/DDBJ whole genome shotgun (WGS) entry which is preliminary data.</text>
</comment>
<dbReference type="EMBL" id="QFLI01000012">
    <property type="protein sequence ID" value="PXX96181.1"/>
    <property type="molecule type" value="Genomic_DNA"/>
</dbReference>
<name>A0A2V3ZUP7_9BACT</name>
<proteinExistence type="predicted"/>
<evidence type="ECO:0000313" key="4">
    <source>
        <dbReference type="Proteomes" id="UP000248079"/>
    </source>
</evidence>
<dbReference type="Pfam" id="PF19408">
    <property type="entry name" value="PKD_6"/>
    <property type="match status" value="2"/>
</dbReference>
<keyword evidence="4" id="KW-1185">Reference proteome</keyword>
<dbReference type="PANTHER" id="PTHR24273:SF32">
    <property type="entry name" value="HYALIN"/>
    <property type="match status" value="1"/>
</dbReference>
<feature type="domain" description="HYR" evidence="2">
    <location>
        <begin position="914"/>
        <end position="988"/>
    </location>
</feature>
<gene>
    <name evidence="3" type="ORF">DF185_20595</name>
</gene>
<dbReference type="PANTHER" id="PTHR24273">
    <property type="entry name" value="FI04643P-RELATED"/>
    <property type="match status" value="1"/>
</dbReference>
<dbReference type="Proteomes" id="UP000248079">
    <property type="component" value="Unassembled WGS sequence"/>
</dbReference>
<protein>
    <recommendedName>
        <fullName evidence="2">HYR domain-containing protein</fullName>
    </recommendedName>
</protein>
<keyword evidence="1" id="KW-0677">Repeat</keyword>
<feature type="domain" description="HYR" evidence="2">
    <location>
        <begin position="830"/>
        <end position="913"/>
    </location>
</feature>
<dbReference type="PROSITE" id="PS50825">
    <property type="entry name" value="HYR"/>
    <property type="match status" value="2"/>
</dbReference>
<sequence>MYGFDSSTVEWKVNTSPVTTPVVTVVHTIDAADATNHPVHPDGDKSNYFKDSFSHTWTSEGTFMVEIVESNPSCSSNVIKLTVYVHALPSGTLISSDADNAICIGDNVTFTASGGVNYNFKIDGGSVQNGSGSTFATTSLTNGQEVTVEVTNANGCVSTYAGITTAVHTLPSGTLTSSDLDNTICAGDNVTFTATGGTNYHFKVNGGSVQNGSGSTYSTTGLTNGQEVTVDVTNANGCVSTYAGITTVVNTLPTGTLTSSDSDNSICAGDNVTFTATGGTNYNFKVDGGSVQNGSGSTYSTTGLTNGQEVTVDVTNGNGCVATYAGITTTVLTSPLDAGDITGDAIVQSGQTGVIYRIPAVTHATNYEWEYSGTGANITNNGDEISVSFADNATSGELKVRGTNACGIGGYSELFSIYVVSPCETTIENWTFNTPVLTESWKVYSSVNGWNSTPHGIEIWRSGFLGITTPDGGQFCELNSNGANTMYQDIDVNAGAEMVWAITYRYRNSSSETIRLRIGPVGGNLTNVATISNDNGDAWVVHSGSYTVPSSLPGGKVRFQIETVSPSSSSGNLIDGIQFYSVDSDVEPPQFIKATLPANTIDLGGACELVLPDYTVGVDAIDNCDADLVITQNPAAGEKVFGGEKVVLTARDEAGNEATYEMDVLGDNISPTASNPAPLAVKCIGDVPLPNVNVVIDENDNCTAIPTVAWVSDSDNGGLGTTASPYIVTRIYSVTDDASNSINVSQTITAIDDVNPTITAPADFNVNADAGSCDASSVALGTPTTSDNCGVASVTNDAPTTFPLGNTTVTWTVTDNAGLTSSDTQIVTVIDNEKPTISCPGNITQTADAGSCGAIINYATPVGADNCAGASTVQTAGLASGSTFPIGTTTNTFEVTDAAGNKTSCSFDVTISDDEDPVIVNLPTDITVGACNNVTWTEPTATDNCSVTLTKTHNSGDVFPVGTTLVTYTATDATGNTDIRSFNVTVLPVVTISLSETSPILCNGGNADITITAGGGDGSYTYSKDGTNYQAASNVYSMPAGTHTLYVKDGDGCVAQTNITINEPTVLDVNIAADNNTICEGEPVVVTATVSGGVAAYTYEFYLNGTQLTSNANYTISGNQLTSSAFANGDEITVKVIDNNSCEKTSDKVVMTVRALPTPTITGDFSVCAEDPETPLDPELVNTEIYFTEAGMSNYTWTVTGGTIESGLGTNEITVKWKNAGTGIVSVNYENTNGCSATSAKSETITIYERPNPSSITTDF</sequence>